<protein>
    <submittedName>
        <fullName evidence="10">Uncharacterized protein</fullName>
    </submittedName>
</protein>
<evidence type="ECO:0000256" key="1">
    <source>
        <dbReference type="ARBA" id="ARBA00004123"/>
    </source>
</evidence>
<dbReference type="GO" id="GO:0005634">
    <property type="term" value="C:nucleus"/>
    <property type="evidence" value="ECO:0007669"/>
    <property type="project" value="UniProtKB-SubCell"/>
</dbReference>
<dbReference type="EMBL" id="JAULSW010000008">
    <property type="protein sequence ID" value="KAK3372485.1"/>
    <property type="molecule type" value="Genomic_DNA"/>
</dbReference>
<feature type="region of interest" description="Disordered" evidence="9">
    <location>
        <begin position="216"/>
        <end position="270"/>
    </location>
</feature>
<reference evidence="10" key="2">
    <citation type="submission" date="2023-06" db="EMBL/GenBank/DDBJ databases">
        <authorList>
            <consortium name="Lawrence Berkeley National Laboratory"/>
            <person name="Haridas S."/>
            <person name="Hensen N."/>
            <person name="Bonometti L."/>
            <person name="Westerberg I."/>
            <person name="Brannstrom I.O."/>
            <person name="Guillou S."/>
            <person name="Cros-Aarteil S."/>
            <person name="Calhoun S."/>
            <person name="Kuo A."/>
            <person name="Mondo S."/>
            <person name="Pangilinan J."/>
            <person name="Riley R."/>
            <person name="LaButti K."/>
            <person name="Andreopoulos B."/>
            <person name="Lipzen A."/>
            <person name="Chen C."/>
            <person name="Yanf M."/>
            <person name="Daum C."/>
            <person name="Ng V."/>
            <person name="Clum A."/>
            <person name="Steindorff A."/>
            <person name="Ohm R."/>
            <person name="Martin F."/>
            <person name="Silar P."/>
            <person name="Natvig D."/>
            <person name="Lalanne C."/>
            <person name="Gautier V."/>
            <person name="Ament-velasquez S.L."/>
            <person name="Kruys A."/>
            <person name="Hutchinson M.I."/>
            <person name="Powell A.J."/>
            <person name="Barry K."/>
            <person name="Miller A.N."/>
            <person name="Grigoriev I.V."/>
            <person name="Debuchy R."/>
            <person name="Gladieux P."/>
            <person name="Thoren M.H."/>
            <person name="Johannesson H."/>
        </authorList>
    </citation>
    <scope>NUCLEOTIDE SEQUENCE</scope>
    <source>
        <strain evidence="10">CBS 232.78</strain>
    </source>
</reference>
<dbReference type="InterPro" id="IPR020993">
    <property type="entry name" value="Centromere_CenpK"/>
</dbReference>
<accession>A0AAE0KAL5</accession>
<dbReference type="Proteomes" id="UP001285441">
    <property type="component" value="Unassembled WGS sequence"/>
</dbReference>
<dbReference type="Pfam" id="PF11802">
    <property type="entry name" value="CENP-K"/>
    <property type="match status" value="1"/>
</dbReference>
<dbReference type="GO" id="GO:0051382">
    <property type="term" value="P:kinetochore assembly"/>
    <property type="evidence" value="ECO:0007669"/>
    <property type="project" value="InterPro"/>
</dbReference>
<evidence type="ECO:0000256" key="5">
    <source>
        <dbReference type="ARBA" id="ARBA00023054"/>
    </source>
</evidence>
<organism evidence="10 11">
    <name type="scientific">Podospora didyma</name>
    <dbReference type="NCBI Taxonomy" id="330526"/>
    <lineage>
        <taxon>Eukaryota</taxon>
        <taxon>Fungi</taxon>
        <taxon>Dikarya</taxon>
        <taxon>Ascomycota</taxon>
        <taxon>Pezizomycotina</taxon>
        <taxon>Sordariomycetes</taxon>
        <taxon>Sordariomycetidae</taxon>
        <taxon>Sordariales</taxon>
        <taxon>Podosporaceae</taxon>
        <taxon>Podospora</taxon>
    </lineage>
</organism>
<keyword evidence="6" id="KW-0539">Nucleus</keyword>
<dbReference type="PANTHER" id="PTHR14401">
    <property type="entry name" value="CENTROMERE PROTEIN K"/>
    <property type="match status" value="1"/>
</dbReference>
<evidence type="ECO:0000256" key="7">
    <source>
        <dbReference type="ARBA" id="ARBA00023328"/>
    </source>
</evidence>
<gene>
    <name evidence="10" type="ORF">B0H63DRAFT_298430</name>
</gene>
<name>A0AAE0KAL5_9PEZI</name>
<feature type="compositionally biased region" description="Basic and acidic residues" evidence="9">
    <location>
        <begin position="227"/>
        <end position="240"/>
    </location>
</feature>
<feature type="compositionally biased region" description="Basic and acidic residues" evidence="9">
    <location>
        <begin position="261"/>
        <end position="270"/>
    </location>
</feature>
<comment type="subcellular location">
    <subcellularLocation>
        <location evidence="2">Chromosome</location>
        <location evidence="2">Centromere</location>
    </subcellularLocation>
    <subcellularLocation>
        <location evidence="1">Nucleus</location>
    </subcellularLocation>
</comment>
<evidence type="ECO:0000313" key="10">
    <source>
        <dbReference type="EMBL" id="KAK3372485.1"/>
    </source>
</evidence>
<evidence type="ECO:0000256" key="9">
    <source>
        <dbReference type="SAM" id="MobiDB-lite"/>
    </source>
</evidence>
<comment type="caution">
    <text evidence="10">The sequence shown here is derived from an EMBL/GenBank/DDBJ whole genome shotgun (WGS) entry which is preliminary data.</text>
</comment>
<dbReference type="GO" id="GO:0000070">
    <property type="term" value="P:mitotic sister chromatid segregation"/>
    <property type="evidence" value="ECO:0007669"/>
    <property type="project" value="TreeGrafter"/>
</dbReference>
<keyword evidence="5 8" id="KW-0175">Coiled coil</keyword>
<sequence>MSESSFRAGRGSYNAEMDRTLAELRNKTKEIEHELIQLKAASRGQHTPEQSAKARLEIIAKAYEDAAESKPFLPSPGSALPSLLALRKAHQNTAEHNDFMKSQATSLEQVQQRIQTEEANLRDQLALGAALQRRVQALRDGMDSKREITQEMIAAERSAELRQKKEHWDKQTSVLLKQLDWFIGHHLGPMLAAEELGGPIVGELTEIEPEDLTAGFSAQGKVRKARAQPDEDKRQRRIDEIWDGVQESEQEQNQRSKRKRGERDEASAAAAEMRDLTEQLLNKLTESGGDSSAAYVKITKESAAARFLVRSKVAELHPKDALRLRLVNFGRELDD</sequence>
<comment type="similarity">
    <text evidence="3">Belongs to the CENP-K/MCM22 family.</text>
</comment>
<proteinExistence type="inferred from homology"/>
<dbReference type="GO" id="GO:0000775">
    <property type="term" value="C:chromosome, centromeric region"/>
    <property type="evidence" value="ECO:0007669"/>
    <property type="project" value="UniProtKB-SubCell"/>
</dbReference>
<evidence type="ECO:0000256" key="6">
    <source>
        <dbReference type="ARBA" id="ARBA00023242"/>
    </source>
</evidence>
<dbReference type="AlphaFoldDB" id="A0AAE0KAL5"/>
<evidence type="ECO:0000256" key="8">
    <source>
        <dbReference type="SAM" id="Coils"/>
    </source>
</evidence>
<dbReference type="PANTHER" id="PTHR14401:SF6">
    <property type="entry name" value="CENTROMERE PROTEIN K"/>
    <property type="match status" value="1"/>
</dbReference>
<evidence type="ECO:0000313" key="11">
    <source>
        <dbReference type="Proteomes" id="UP001285441"/>
    </source>
</evidence>
<feature type="coiled-coil region" evidence="8">
    <location>
        <begin position="14"/>
        <end position="41"/>
    </location>
</feature>
<evidence type="ECO:0000256" key="4">
    <source>
        <dbReference type="ARBA" id="ARBA00022454"/>
    </source>
</evidence>
<keyword evidence="4" id="KW-0158">Chromosome</keyword>
<evidence type="ECO:0000256" key="3">
    <source>
        <dbReference type="ARBA" id="ARBA00005795"/>
    </source>
</evidence>
<feature type="coiled-coil region" evidence="8">
    <location>
        <begin position="100"/>
        <end position="127"/>
    </location>
</feature>
<evidence type="ECO:0000256" key="2">
    <source>
        <dbReference type="ARBA" id="ARBA00004584"/>
    </source>
</evidence>
<reference evidence="10" key="1">
    <citation type="journal article" date="2023" name="Mol. Phylogenet. Evol.">
        <title>Genome-scale phylogeny and comparative genomics of the fungal order Sordariales.</title>
        <authorList>
            <person name="Hensen N."/>
            <person name="Bonometti L."/>
            <person name="Westerberg I."/>
            <person name="Brannstrom I.O."/>
            <person name="Guillou S."/>
            <person name="Cros-Aarteil S."/>
            <person name="Calhoun S."/>
            <person name="Haridas S."/>
            <person name="Kuo A."/>
            <person name="Mondo S."/>
            <person name="Pangilinan J."/>
            <person name="Riley R."/>
            <person name="LaButti K."/>
            <person name="Andreopoulos B."/>
            <person name="Lipzen A."/>
            <person name="Chen C."/>
            <person name="Yan M."/>
            <person name="Daum C."/>
            <person name="Ng V."/>
            <person name="Clum A."/>
            <person name="Steindorff A."/>
            <person name="Ohm R.A."/>
            <person name="Martin F."/>
            <person name="Silar P."/>
            <person name="Natvig D.O."/>
            <person name="Lalanne C."/>
            <person name="Gautier V."/>
            <person name="Ament-Velasquez S.L."/>
            <person name="Kruys A."/>
            <person name="Hutchinson M.I."/>
            <person name="Powell A.J."/>
            <person name="Barry K."/>
            <person name="Miller A.N."/>
            <person name="Grigoriev I.V."/>
            <person name="Debuchy R."/>
            <person name="Gladieux P."/>
            <person name="Hiltunen Thoren M."/>
            <person name="Johannesson H."/>
        </authorList>
    </citation>
    <scope>NUCLEOTIDE SEQUENCE</scope>
    <source>
        <strain evidence="10">CBS 232.78</strain>
    </source>
</reference>
<keyword evidence="11" id="KW-1185">Reference proteome</keyword>
<keyword evidence="7" id="KW-0137">Centromere</keyword>